<dbReference type="PANTHER" id="PTHR21596:SF65">
    <property type="entry name" value="PROTEIN INVOLVED IN DE NOVO 2-RELATED"/>
    <property type="match status" value="1"/>
</dbReference>
<feature type="domain" description="Zinc finger-XS" evidence="6">
    <location>
        <begin position="93"/>
        <end position="136"/>
    </location>
</feature>
<protein>
    <recommendedName>
        <fullName evidence="9">XH/XS domain-containing protein</fullName>
    </recommendedName>
</protein>
<feature type="domain" description="Factor of DNA methylation 1-5/IDN2" evidence="5">
    <location>
        <begin position="553"/>
        <end position="683"/>
    </location>
</feature>
<evidence type="ECO:0000313" key="8">
    <source>
        <dbReference type="Proteomes" id="UP000834106"/>
    </source>
</evidence>
<evidence type="ECO:0000256" key="2">
    <source>
        <dbReference type="ARBA" id="ARBA00023158"/>
    </source>
</evidence>
<evidence type="ECO:0008006" key="9">
    <source>
        <dbReference type="Google" id="ProtNLM"/>
    </source>
</evidence>
<dbReference type="InterPro" id="IPR038588">
    <property type="entry name" value="XS_domain_sf"/>
</dbReference>
<keyword evidence="1 3" id="KW-0175">Coiled coil</keyword>
<organism evidence="7 8">
    <name type="scientific">Fraxinus pennsylvanica</name>
    <dbReference type="NCBI Taxonomy" id="56036"/>
    <lineage>
        <taxon>Eukaryota</taxon>
        <taxon>Viridiplantae</taxon>
        <taxon>Streptophyta</taxon>
        <taxon>Embryophyta</taxon>
        <taxon>Tracheophyta</taxon>
        <taxon>Spermatophyta</taxon>
        <taxon>Magnoliopsida</taxon>
        <taxon>eudicotyledons</taxon>
        <taxon>Gunneridae</taxon>
        <taxon>Pentapetalae</taxon>
        <taxon>asterids</taxon>
        <taxon>lamiids</taxon>
        <taxon>Lamiales</taxon>
        <taxon>Oleaceae</taxon>
        <taxon>Oleeae</taxon>
        <taxon>Fraxinus</taxon>
    </lineage>
</organism>
<dbReference type="GO" id="GO:0080188">
    <property type="term" value="P:gene silencing by siRNA-directed DNA methylation"/>
    <property type="evidence" value="ECO:0007669"/>
    <property type="project" value="InterPro"/>
</dbReference>
<evidence type="ECO:0000313" key="7">
    <source>
        <dbReference type="EMBL" id="CAI9768317.1"/>
    </source>
</evidence>
<dbReference type="Pfam" id="PF03469">
    <property type="entry name" value="XH"/>
    <property type="match status" value="1"/>
</dbReference>
<dbReference type="InterPro" id="IPR005379">
    <property type="entry name" value="FDM1-5/IDN2_XH"/>
</dbReference>
<dbReference type="Pfam" id="PF03468">
    <property type="entry name" value="XS"/>
    <property type="match status" value="1"/>
</dbReference>
<proteinExistence type="predicted"/>
<accession>A0AAD1ZEF7</accession>
<reference evidence="7" key="1">
    <citation type="submission" date="2023-05" db="EMBL/GenBank/DDBJ databases">
        <authorList>
            <person name="Huff M."/>
        </authorList>
    </citation>
    <scope>NUCLEOTIDE SEQUENCE</scope>
</reference>
<dbReference type="InterPro" id="IPR005380">
    <property type="entry name" value="XS_domain"/>
</dbReference>
<feature type="domain" description="XS" evidence="4">
    <location>
        <begin position="165"/>
        <end position="276"/>
    </location>
</feature>
<keyword evidence="8" id="KW-1185">Reference proteome</keyword>
<dbReference type="InterPro" id="IPR005381">
    <property type="entry name" value="Znf-XS_domain"/>
</dbReference>
<dbReference type="CDD" id="cd12266">
    <property type="entry name" value="RRM_like_XS"/>
    <property type="match status" value="1"/>
</dbReference>
<sequence length="687" mass="80229">MSELQEFASCNLFSSLPHSSRIPTPFFTLVRPLLPQAHCLLLHSNFTDLKYTFRSYKIAPSVRSSFDRVSWEVRQKLKNGNHLYRVSDDAYTCPFCPNKRKRDFLYKELQQHALGVGKCNSQKRTRKDKTNHLALAKYLENDVAVDAGPLQQATMVDPLADHDRDEMFVWPWIGIIVNIPTEFKDGRYVGESGTRLRDQLTKRGFNPTRVRPLWNYHGHSGTALVEFQKDWFGFNNAMSFEKAYEANQHGKRSWQAKNDLKSDLYGWVARADDYNSDTIFGENLRKIGDLRTISDIMEDEARKTQKLVGNLTNVIEAKKMHLLEMENKFKETENSLSQLMIEKDQLLQEYNDEIKKIQSSAQDHFQKIFNDHEKLKLQLETQKRELEHRGHELAKRETHNENERRKLAEELEENAVKNCSLQAATNEQRKADEKVMKLAEEQKKQKENLHKKIIQLEKQLDAKQAVELEIEQLRGKLNVMRHMEDEGDLEVLTKVDLLLKSLREKEGELEDVLALNQTLVVQERNSNDELQDARKELVDGLKELSTNGQIGVKRMGELNSMPFHEAMKRKYNEVEADERATELCSLWEEYLRDPEWHPIKVVEINGKHQAVIDRDDEKLKDLKNSYGDEVYDAVTSALTEINEYNPSGRYIISELWNYTEGRKATLQEGVVHMMKLWRTYKRKRGMD</sequence>
<dbReference type="InterPro" id="IPR045177">
    <property type="entry name" value="FDM1-5/IDN2"/>
</dbReference>
<dbReference type="Proteomes" id="UP000834106">
    <property type="component" value="Chromosome 9"/>
</dbReference>
<gene>
    <name evidence="7" type="ORF">FPE_LOCUS15747</name>
</gene>
<feature type="coiled-coil region" evidence="3">
    <location>
        <begin position="421"/>
        <end position="483"/>
    </location>
</feature>
<evidence type="ECO:0000259" key="6">
    <source>
        <dbReference type="Pfam" id="PF03470"/>
    </source>
</evidence>
<dbReference type="PANTHER" id="PTHR21596">
    <property type="entry name" value="RIBONUCLEASE P SUBUNIT P38"/>
    <property type="match status" value="1"/>
</dbReference>
<evidence type="ECO:0000259" key="4">
    <source>
        <dbReference type="Pfam" id="PF03468"/>
    </source>
</evidence>
<evidence type="ECO:0000259" key="5">
    <source>
        <dbReference type="Pfam" id="PF03469"/>
    </source>
</evidence>
<keyword evidence="2" id="KW-0943">RNA-mediated gene silencing</keyword>
<name>A0AAD1ZEF7_9LAMI</name>
<dbReference type="Pfam" id="PF03470">
    <property type="entry name" value="zf-XS"/>
    <property type="match status" value="1"/>
</dbReference>
<evidence type="ECO:0000256" key="3">
    <source>
        <dbReference type="SAM" id="Coils"/>
    </source>
</evidence>
<evidence type="ECO:0000256" key="1">
    <source>
        <dbReference type="ARBA" id="ARBA00023054"/>
    </source>
</evidence>
<dbReference type="Gene3D" id="3.30.70.2890">
    <property type="entry name" value="XS domain"/>
    <property type="match status" value="1"/>
</dbReference>
<dbReference type="AlphaFoldDB" id="A0AAD1ZEF7"/>
<feature type="coiled-coil region" evidence="3">
    <location>
        <begin position="322"/>
        <end position="389"/>
    </location>
</feature>
<dbReference type="EMBL" id="OU503044">
    <property type="protein sequence ID" value="CAI9768317.1"/>
    <property type="molecule type" value="Genomic_DNA"/>
</dbReference>